<name>A0A5B7CZ58_PORTR</name>
<feature type="compositionally biased region" description="Gly residues" evidence="1">
    <location>
        <begin position="48"/>
        <end position="66"/>
    </location>
</feature>
<organism evidence="2 3">
    <name type="scientific">Portunus trituberculatus</name>
    <name type="common">Swimming crab</name>
    <name type="synonym">Neptunus trituberculatus</name>
    <dbReference type="NCBI Taxonomy" id="210409"/>
    <lineage>
        <taxon>Eukaryota</taxon>
        <taxon>Metazoa</taxon>
        <taxon>Ecdysozoa</taxon>
        <taxon>Arthropoda</taxon>
        <taxon>Crustacea</taxon>
        <taxon>Multicrustacea</taxon>
        <taxon>Malacostraca</taxon>
        <taxon>Eumalacostraca</taxon>
        <taxon>Eucarida</taxon>
        <taxon>Decapoda</taxon>
        <taxon>Pleocyemata</taxon>
        <taxon>Brachyura</taxon>
        <taxon>Eubrachyura</taxon>
        <taxon>Portunoidea</taxon>
        <taxon>Portunidae</taxon>
        <taxon>Portuninae</taxon>
        <taxon>Portunus</taxon>
    </lineage>
</organism>
<accession>A0A5B7CZ58</accession>
<dbReference type="Proteomes" id="UP000324222">
    <property type="component" value="Unassembled WGS sequence"/>
</dbReference>
<proteinExistence type="predicted"/>
<gene>
    <name evidence="2" type="ORF">E2C01_007815</name>
</gene>
<evidence type="ECO:0000256" key="1">
    <source>
        <dbReference type="SAM" id="MobiDB-lite"/>
    </source>
</evidence>
<comment type="caution">
    <text evidence="2">The sequence shown here is derived from an EMBL/GenBank/DDBJ whole genome shotgun (WGS) entry which is preliminary data.</text>
</comment>
<reference evidence="2 3" key="1">
    <citation type="submission" date="2019-05" db="EMBL/GenBank/DDBJ databases">
        <title>Another draft genome of Portunus trituberculatus and its Hox gene families provides insights of decapod evolution.</title>
        <authorList>
            <person name="Jeong J.-H."/>
            <person name="Song I."/>
            <person name="Kim S."/>
            <person name="Choi T."/>
            <person name="Kim D."/>
            <person name="Ryu S."/>
            <person name="Kim W."/>
        </authorList>
    </citation>
    <scope>NUCLEOTIDE SEQUENCE [LARGE SCALE GENOMIC DNA]</scope>
    <source>
        <tissue evidence="2">Muscle</tissue>
    </source>
</reference>
<dbReference type="EMBL" id="VSRR010000398">
    <property type="protein sequence ID" value="MPC15032.1"/>
    <property type="molecule type" value="Genomic_DNA"/>
</dbReference>
<feature type="region of interest" description="Disordered" evidence="1">
    <location>
        <begin position="40"/>
        <end position="75"/>
    </location>
</feature>
<sequence>MSGCDQSLAGVQDRETTTNFTNYLVRLIVQVGRSGVVMSLAPPTPLQHGGGGGGGGDGGGSGGGARCGRQQVGCK</sequence>
<keyword evidence="3" id="KW-1185">Reference proteome</keyword>
<protein>
    <submittedName>
        <fullName evidence="2">Uncharacterized protein</fullName>
    </submittedName>
</protein>
<evidence type="ECO:0000313" key="2">
    <source>
        <dbReference type="EMBL" id="MPC15032.1"/>
    </source>
</evidence>
<evidence type="ECO:0000313" key="3">
    <source>
        <dbReference type="Proteomes" id="UP000324222"/>
    </source>
</evidence>
<dbReference type="AlphaFoldDB" id="A0A5B7CZ58"/>